<name>A0A381RHY3_9ZZZZ</name>
<dbReference type="EMBL" id="UINC01001899">
    <property type="protein sequence ID" value="SUZ90509.1"/>
    <property type="molecule type" value="Genomic_DNA"/>
</dbReference>
<dbReference type="CDD" id="cd06223">
    <property type="entry name" value="PRTases_typeI"/>
    <property type="match status" value="1"/>
</dbReference>
<dbReference type="InterPro" id="IPR029057">
    <property type="entry name" value="PRTase-like"/>
</dbReference>
<gene>
    <name evidence="6" type="ORF">METZ01_LOCUS43363</name>
</gene>
<keyword evidence="4" id="KW-0808">Transferase</keyword>
<dbReference type="EC" id="2.4.2.10" evidence="2"/>
<evidence type="ECO:0000256" key="4">
    <source>
        <dbReference type="ARBA" id="ARBA00022679"/>
    </source>
</evidence>
<evidence type="ECO:0000256" key="5">
    <source>
        <dbReference type="ARBA" id="ARBA00022975"/>
    </source>
</evidence>
<proteinExistence type="inferred from homology"/>
<keyword evidence="3" id="KW-0328">Glycosyltransferase</keyword>
<evidence type="ECO:0000256" key="2">
    <source>
        <dbReference type="ARBA" id="ARBA00011971"/>
    </source>
</evidence>
<evidence type="ECO:0000313" key="6">
    <source>
        <dbReference type="EMBL" id="SUZ90509.1"/>
    </source>
</evidence>
<dbReference type="GO" id="GO:0004588">
    <property type="term" value="F:orotate phosphoribosyltransferase activity"/>
    <property type="evidence" value="ECO:0007669"/>
    <property type="project" value="UniProtKB-EC"/>
</dbReference>
<dbReference type="HAMAP" id="MF_01208">
    <property type="entry name" value="PyrE"/>
    <property type="match status" value="1"/>
</dbReference>
<dbReference type="GO" id="GO:0019856">
    <property type="term" value="P:pyrimidine nucleobase biosynthetic process"/>
    <property type="evidence" value="ECO:0007669"/>
    <property type="project" value="TreeGrafter"/>
</dbReference>
<accession>A0A381RHY3</accession>
<protein>
    <recommendedName>
        <fullName evidence="2">orotate phosphoribosyltransferase</fullName>
        <ecNumber evidence="2">2.4.2.10</ecNumber>
    </recommendedName>
</protein>
<dbReference type="UniPathway" id="UPA00070">
    <property type="reaction ID" value="UER00119"/>
</dbReference>
<feature type="non-terminal residue" evidence="6">
    <location>
        <position position="164"/>
    </location>
</feature>
<dbReference type="Gene3D" id="3.40.50.2020">
    <property type="match status" value="1"/>
</dbReference>
<dbReference type="InterPro" id="IPR000836">
    <property type="entry name" value="PRTase_dom"/>
</dbReference>
<dbReference type="InterPro" id="IPR023031">
    <property type="entry name" value="OPRT"/>
</dbReference>
<sequence length="164" mass="18564">MINIGSVRFSFENPFILTSGLKSPVYVDCRKIISFVNERNTILNFAIEYFKNNNINFDILAGGETAGIPYAAFFSELLQKPMIYVRKKTKGFGKDQQIEGSFKKNQKTILIEDLATDGGSKVIFIEALRKAELLVSDIFVVFYYDIFDINNSPLSSLDVKIHSL</sequence>
<reference evidence="6" key="1">
    <citation type="submission" date="2018-05" db="EMBL/GenBank/DDBJ databases">
        <authorList>
            <person name="Lanie J.A."/>
            <person name="Ng W.-L."/>
            <person name="Kazmierczak K.M."/>
            <person name="Andrzejewski T.M."/>
            <person name="Davidsen T.M."/>
            <person name="Wayne K.J."/>
            <person name="Tettelin H."/>
            <person name="Glass J.I."/>
            <person name="Rusch D."/>
            <person name="Podicherti R."/>
            <person name="Tsui H.-C.T."/>
            <person name="Winkler M.E."/>
        </authorList>
    </citation>
    <scope>NUCLEOTIDE SEQUENCE</scope>
</reference>
<evidence type="ECO:0000256" key="1">
    <source>
        <dbReference type="ARBA" id="ARBA00004889"/>
    </source>
</evidence>
<dbReference type="SUPFAM" id="SSF53271">
    <property type="entry name" value="PRTase-like"/>
    <property type="match status" value="1"/>
</dbReference>
<comment type="pathway">
    <text evidence="1">Pyrimidine metabolism; UMP biosynthesis via de novo pathway; UMP from orotate: step 1/2.</text>
</comment>
<keyword evidence="5" id="KW-0665">Pyrimidine biosynthesis</keyword>
<dbReference type="PANTHER" id="PTHR19278:SF9">
    <property type="entry name" value="URIDINE 5'-MONOPHOSPHATE SYNTHASE"/>
    <property type="match status" value="1"/>
</dbReference>
<evidence type="ECO:0000256" key="3">
    <source>
        <dbReference type="ARBA" id="ARBA00022676"/>
    </source>
</evidence>
<dbReference type="PANTHER" id="PTHR19278">
    <property type="entry name" value="OROTATE PHOSPHORIBOSYLTRANSFERASE"/>
    <property type="match status" value="1"/>
</dbReference>
<dbReference type="AlphaFoldDB" id="A0A381RHY3"/>
<organism evidence="6">
    <name type="scientific">marine metagenome</name>
    <dbReference type="NCBI Taxonomy" id="408172"/>
    <lineage>
        <taxon>unclassified sequences</taxon>
        <taxon>metagenomes</taxon>
        <taxon>ecological metagenomes</taxon>
    </lineage>
</organism>
<dbReference type="GO" id="GO:0044205">
    <property type="term" value="P:'de novo' UMP biosynthetic process"/>
    <property type="evidence" value="ECO:0007669"/>
    <property type="project" value="UniProtKB-UniPathway"/>
</dbReference>